<proteinExistence type="predicted"/>
<organism evidence="1 2">
    <name type="scientific">Ixodes persulcatus</name>
    <name type="common">Taiga tick</name>
    <dbReference type="NCBI Taxonomy" id="34615"/>
    <lineage>
        <taxon>Eukaryota</taxon>
        <taxon>Metazoa</taxon>
        <taxon>Ecdysozoa</taxon>
        <taxon>Arthropoda</taxon>
        <taxon>Chelicerata</taxon>
        <taxon>Arachnida</taxon>
        <taxon>Acari</taxon>
        <taxon>Parasitiformes</taxon>
        <taxon>Ixodida</taxon>
        <taxon>Ixodoidea</taxon>
        <taxon>Ixodidae</taxon>
        <taxon>Ixodinae</taxon>
        <taxon>Ixodes</taxon>
    </lineage>
</organism>
<sequence>MGCSSFEAREARAKLDFERRLSRMCEERWTRQAFKYVHLRSSQTRGPEQQNIRARVSESETRRWAEAARRNRAGPVRQGEAGVRKLNFMDNSQGSAMLAAARGGMLRTRVLQAKYSDTGVGCTMCAQGADETAEHIILECTGLEPEAQCGVELFDLDIEFYCNPQNRHVIEENLNRRGYEADLDQLSKLWDELKVKPESNERLRLDLLRAVARLPNATHPDVLANATGNPVTVETVGEKPAFDFVPRRFEVLMNKMGLFQADPNYNVLCGERTYFLRGDLAHLEQALVHYTFDRLLGLGFTPVTVPDVLHPDDLEACGMATTGQRSQVYRLKTHWGTEACLSGTSEMSLANLYRDQCLTSTDLPIKMVSVSRCYRAEISSVKSEKGLFRVHAFNKVEMFGIAPPGQSDALLEEFAQIQCDLFTSLGLHFMVLDMPPSDLGQPAYRKFDIEAWMPGHRAYGEISSASDCTDYQSRRLGITCRESLGETPRHVSTANGTACAVPRMLIALVESNQRKDNSVLIPEVLRSYMGGRSVMEASALDRTMRWLPFYFMENQ</sequence>
<dbReference type="EMBL" id="JABSTQ010008017">
    <property type="protein sequence ID" value="KAG0434996.1"/>
    <property type="molecule type" value="Genomic_DNA"/>
</dbReference>
<keyword evidence="2" id="KW-1185">Reference proteome</keyword>
<gene>
    <name evidence="1" type="ORF">HPB47_018743</name>
</gene>
<evidence type="ECO:0000313" key="1">
    <source>
        <dbReference type="EMBL" id="KAG0434996.1"/>
    </source>
</evidence>
<comment type="caution">
    <text evidence="1">The sequence shown here is derived from an EMBL/GenBank/DDBJ whole genome shotgun (WGS) entry which is preliminary data.</text>
</comment>
<name>A0AC60QK46_IXOPE</name>
<accession>A0AC60QK46</accession>
<reference evidence="1 2" key="1">
    <citation type="journal article" date="2020" name="Cell">
        <title>Large-Scale Comparative Analyses of Tick Genomes Elucidate Their Genetic Diversity and Vector Capacities.</title>
        <authorList>
            <consortium name="Tick Genome and Microbiome Consortium (TIGMIC)"/>
            <person name="Jia N."/>
            <person name="Wang J."/>
            <person name="Shi W."/>
            <person name="Du L."/>
            <person name="Sun Y."/>
            <person name="Zhan W."/>
            <person name="Jiang J.F."/>
            <person name="Wang Q."/>
            <person name="Zhang B."/>
            <person name="Ji P."/>
            <person name="Bell-Sakyi L."/>
            <person name="Cui X.M."/>
            <person name="Yuan T.T."/>
            <person name="Jiang B.G."/>
            <person name="Yang W.F."/>
            <person name="Lam T.T."/>
            <person name="Chang Q.C."/>
            <person name="Ding S.J."/>
            <person name="Wang X.J."/>
            <person name="Zhu J.G."/>
            <person name="Ruan X.D."/>
            <person name="Zhao L."/>
            <person name="Wei J.T."/>
            <person name="Ye R.Z."/>
            <person name="Que T.C."/>
            <person name="Du C.H."/>
            <person name="Zhou Y.H."/>
            <person name="Cheng J.X."/>
            <person name="Dai P.F."/>
            <person name="Guo W.B."/>
            <person name="Han X.H."/>
            <person name="Huang E.J."/>
            <person name="Li L.F."/>
            <person name="Wei W."/>
            <person name="Gao Y.C."/>
            <person name="Liu J.Z."/>
            <person name="Shao H.Z."/>
            <person name="Wang X."/>
            <person name="Wang C.C."/>
            <person name="Yang T.C."/>
            <person name="Huo Q.B."/>
            <person name="Li W."/>
            <person name="Chen H.Y."/>
            <person name="Chen S.E."/>
            <person name="Zhou L.G."/>
            <person name="Ni X.B."/>
            <person name="Tian J.H."/>
            <person name="Sheng Y."/>
            <person name="Liu T."/>
            <person name="Pan Y.S."/>
            <person name="Xia L.Y."/>
            <person name="Li J."/>
            <person name="Zhao F."/>
            <person name="Cao W.C."/>
        </authorList>
    </citation>
    <scope>NUCLEOTIDE SEQUENCE [LARGE SCALE GENOMIC DNA]</scope>
    <source>
        <strain evidence="1">Iper-2018</strain>
    </source>
</reference>
<protein>
    <submittedName>
        <fullName evidence="1">Uncharacterized protein</fullName>
    </submittedName>
</protein>
<dbReference type="Proteomes" id="UP000805193">
    <property type="component" value="Unassembled WGS sequence"/>
</dbReference>
<evidence type="ECO:0000313" key="2">
    <source>
        <dbReference type="Proteomes" id="UP000805193"/>
    </source>
</evidence>